<dbReference type="InterPro" id="IPR001123">
    <property type="entry name" value="LeuE-type"/>
</dbReference>
<dbReference type="OrthoDB" id="9784202at2"/>
<dbReference type="PATRIC" id="fig|161896.4.peg.93"/>
<dbReference type="RefSeq" id="WP_035106044.1">
    <property type="nucleotide sequence ID" value="NZ_CP011311.1"/>
</dbReference>
<keyword evidence="5" id="KW-0472">Membrane</keyword>
<name>A0A0F6QU87_9CORY</name>
<keyword evidence="3" id="KW-0812">Transmembrane</keyword>
<dbReference type="HOGENOM" id="CLU_079569_0_1_11"/>
<comment type="subcellular location">
    <subcellularLocation>
        <location evidence="1">Cell membrane</location>
        <topology evidence="1">Multi-pass membrane protein</topology>
    </subcellularLocation>
</comment>
<dbReference type="Proteomes" id="UP000033566">
    <property type="component" value="Chromosome"/>
</dbReference>
<dbReference type="KEGG" id="ccj:UL81_00470"/>
<evidence type="ECO:0000313" key="6">
    <source>
        <dbReference type="EMBL" id="AKE38087.1"/>
    </source>
</evidence>
<dbReference type="EMBL" id="CP011311">
    <property type="protein sequence ID" value="AKE38087.1"/>
    <property type="molecule type" value="Genomic_DNA"/>
</dbReference>
<evidence type="ECO:0000256" key="1">
    <source>
        <dbReference type="ARBA" id="ARBA00004651"/>
    </source>
</evidence>
<dbReference type="AlphaFoldDB" id="A0A0F6QU87"/>
<organism evidence="6 7">
    <name type="scientific">Corynebacterium camporealensis</name>
    <dbReference type="NCBI Taxonomy" id="161896"/>
    <lineage>
        <taxon>Bacteria</taxon>
        <taxon>Bacillati</taxon>
        <taxon>Actinomycetota</taxon>
        <taxon>Actinomycetes</taxon>
        <taxon>Mycobacteriales</taxon>
        <taxon>Corynebacteriaceae</taxon>
        <taxon>Corynebacterium</taxon>
    </lineage>
</organism>
<evidence type="ECO:0000256" key="3">
    <source>
        <dbReference type="ARBA" id="ARBA00022692"/>
    </source>
</evidence>
<keyword evidence="7" id="KW-1185">Reference proteome</keyword>
<accession>A0A0F6QU87</accession>
<dbReference type="STRING" id="161896.UL81_00470"/>
<proteinExistence type="predicted"/>
<evidence type="ECO:0000256" key="4">
    <source>
        <dbReference type="ARBA" id="ARBA00022989"/>
    </source>
</evidence>
<evidence type="ECO:0000313" key="7">
    <source>
        <dbReference type="Proteomes" id="UP000033566"/>
    </source>
</evidence>
<gene>
    <name evidence="6" type="ORF">UL81_00470</name>
</gene>
<dbReference type="PIRSF" id="PIRSF006324">
    <property type="entry name" value="LeuE"/>
    <property type="match status" value="1"/>
</dbReference>
<dbReference type="GO" id="GO:0005886">
    <property type="term" value="C:plasma membrane"/>
    <property type="evidence" value="ECO:0007669"/>
    <property type="project" value="UniProtKB-SubCell"/>
</dbReference>
<evidence type="ECO:0000256" key="5">
    <source>
        <dbReference type="ARBA" id="ARBA00023136"/>
    </source>
</evidence>
<dbReference type="Pfam" id="PF01810">
    <property type="entry name" value="LysE"/>
    <property type="match status" value="1"/>
</dbReference>
<dbReference type="GO" id="GO:0015171">
    <property type="term" value="F:amino acid transmembrane transporter activity"/>
    <property type="evidence" value="ECO:0007669"/>
    <property type="project" value="TreeGrafter"/>
</dbReference>
<keyword evidence="4" id="KW-1133">Transmembrane helix</keyword>
<keyword evidence="2" id="KW-1003">Cell membrane</keyword>
<evidence type="ECO:0000256" key="2">
    <source>
        <dbReference type="ARBA" id="ARBA00022475"/>
    </source>
</evidence>
<dbReference type="PANTHER" id="PTHR30086:SF20">
    <property type="entry name" value="ARGININE EXPORTER PROTEIN ARGO-RELATED"/>
    <property type="match status" value="1"/>
</dbReference>
<reference evidence="6 7" key="1">
    <citation type="journal article" date="2015" name="Genome Announc.">
        <title>Complete Genome Sequence of Corynebacterium camporealensis DSM 44610, Isolated from the Milk of a Manchega Sheep with Subclinical Mastitis.</title>
        <authorList>
            <person name="Ruckert C."/>
            <person name="Albersmeier A."/>
            <person name="Winkler A."/>
            <person name="Tauch A."/>
        </authorList>
    </citation>
    <scope>NUCLEOTIDE SEQUENCE [LARGE SCALE GENOMIC DNA]</scope>
    <source>
        <strain evidence="6 7">DSM 44610</strain>
    </source>
</reference>
<sequence length="222" mass="23705">MTLAALFTLMGVWAAVIVTPGPDVVQIIRVSPRGKAAGLLCAVGIVVGIVFWLCASLAGLSALIAVRPGLLGALQIIGGAFLFWMGTQSLRGGVQVLRNRHEAQRVEDYTDEVTDAGDIEGMTNGRAFRLGLLTNLSNPKALVFFGAVFAQFIRPEMSIAWTVAVAVILSLMSLLWFSTLALVVRAAARWFAKYSAHLDVLAGIIFVGFGAFMVYEGAITVF</sequence>
<protein>
    <submittedName>
        <fullName evidence="6">Putative threonine efflux protein</fullName>
    </submittedName>
</protein>
<dbReference type="PANTHER" id="PTHR30086">
    <property type="entry name" value="ARGININE EXPORTER PROTEIN ARGO"/>
    <property type="match status" value="1"/>
</dbReference>